<feature type="binding site" description="via carbamate group" evidence="4">
    <location>
        <position position="152"/>
    </location>
    <ligand>
        <name>Zn(2+)</name>
        <dbReference type="ChEBI" id="CHEBI:29105"/>
        <label>1</label>
        <note>catalytic</note>
    </ligand>
</feature>
<comment type="PTM">
    <text evidence="1">Carboxylation allows a single lysine to coordinate two zinc ions.</text>
</comment>
<comment type="caution">
    <text evidence="7">The sequence shown here is derived from an EMBL/GenBank/DDBJ whole genome shotgun (WGS) entry which is preliminary data.</text>
</comment>
<feature type="binding site" evidence="4">
    <location>
        <position position="191"/>
    </location>
    <ligand>
        <name>Zn(2+)</name>
        <dbReference type="ChEBI" id="CHEBI:29105"/>
        <label>2</label>
        <note>catalytic</note>
    </ligand>
</feature>
<dbReference type="InterPro" id="IPR011059">
    <property type="entry name" value="Metal-dep_hydrolase_composite"/>
</dbReference>
<dbReference type="EC" id="3.4.19.-" evidence="1"/>
<dbReference type="Proteomes" id="UP000005707">
    <property type="component" value="Unassembled WGS sequence"/>
</dbReference>
<dbReference type="InParanoid" id="F7Q1N4"/>
<dbReference type="OrthoDB" id="9775607at2"/>
<dbReference type="GO" id="GO:0006508">
    <property type="term" value="P:proteolysis"/>
    <property type="evidence" value="ECO:0007669"/>
    <property type="project" value="UniProtKB-KW"/>
</dbReference>
<evidence type="ECO:0000256" key="3">
    <source>
        <dbReference type="PIRSR" id="PIRSR001238-2"/>
    </source>
</evidence>
<dbReference type="GO" id="GO:0016810">
    <property type="term" value="F:hydrolase activity, acting on carbon-nitrogen (but not peptide) bonds"/>
    <property type="evidence" value="ECO:0007669"/>
    <property type="project" value="InterPro"/>
</dbReference>
<dbReference type="AlphaFoldDB" id="F7Q1N4"/>
<dbReference type="InterPro" id="IPR006680">
    <property type="entry name" value="Amidohydro-rel"/>
</dbReference>
<dbReference type="GO" id="GO:0008798">
    <property type="term" value="F:beta-aspartyl-peptidase activity"/>
    <property type="evidence" value="ECO:0007669"/>
    <property type="project" value="InterPro"/>
</dbReference>
<gene>
    <name evidence="7" type="primary">iadA</name>
    <name evidence="7" type="ORF">HLPCO_001229</name>
</gene>
<comment type="subcellular location">
    <subcellularLocation>
        <location evidence="1">Cytoplasm</location>
    </subcellularLocation>
</comment>
<evidence type="ECO:0000313" key="8">
    <source>
        <dbReference type="Proteomes" id="UP000005707"/>
    </source>
</evidence>
<name>F7Q1N4_9MOLU</name>
<dbReference type="Gene3D" id="2.30.40.10">
    <property type="entry name" value="Urease, subunit C, domain 1"/>
    <property type="match status" value="1"/>
</dbReference>
<keyword evidence="1" id="KW-0645">Protease</keyword>
<reference evidence="7 8" key="2">
    <citation type="journal article" date="2013" name="PLoS ONE">
        <title>INDIGO - INtegrated Data Warehouse of MIcrobial GenOmes with Examples from the Red Sea Extremophiles.</title>
        <authorList>
            <person name="Alam I."/>
            <person name="Antunes A."/>
            <person name="Kamau A.A."/>
            <person name="Ba Alawi W."/>
            <person name="Kalkatawi M."/>
            <person name="Stingl U."/>
            <person name="Bajic V.B."/>
        </authorList>
    </citation>
    <scope>NUCLEOTIDE SEQUENCE [LARGE SCALE GENOMIC DNA]</scope>
    <source>
        <strain evidence="7 8">SSD-17B</strain>
    </source>
</reference>
<dbReference type="Gene3D" id="3.20.20.140">
    <property type="entry name" value="Metal-dependent hydrolases"/>
    <property type="match status" value="1"/>
</dbReference>
<evidence type="ECO:0000256" key="2">
    <source>
        <dbReference type="PIRSR" id="PIRSR001238-1"/>
    </source>
</evidence>
<feature type="binding site" description="via carbamate group" evidence="4">
    <location>
        <position position="152"/>
    </location>
    <ligand>
        <name>Zn(2+)</name>
        <dbReference type="ChEBI" id="CHEBI:29105"/>
        <label>2</label>
        <note>catalytic</note>
    </ligand>
</feature>
<dbReference type="InterPro" id="IPR050378">
    <property type="entry name" value="Metallo-dep_Hydrolases_sf"/>
</dbReference>
<dbReference type="eggNOG" id="COG0044">
    <property type="taxonomic scope" value="Bacteria"/>
</dbReference>
<comment type="cofactor">
    <cofactor evidence="1 4">
        <name>Zn(2+)</name>
        <dbReference type="ChEBI" id="CHEBI:29105"/>
    </cofactor>
    <text evidence="1 4">Binds 2 Zn(2+) ions per subunit.</text>
</comment>
<keyword evidence="1" id="KW-0482">Metalloprotease</keyword>
<keyword evidence="1 4" id="KW-0862">Zinc</keyword>
<dbReference type="PANTHER" id="PTHR11647:SF1">
    <property type="entry name" value="COLLAPSIN RESPONSE MEDIATOR PROTEIN"/>
    <property type="match status" value="1"/>
</dbReference>
<feature type="binding site" evidence="4">
    <location>
        <position position="220"/>
    </location>
    <ligand>
        <name>Zn(2+)</name>
        <dbReference type="ChEBI" id="CHEBI:29105"/>
        <label>2</label>
        <note>catalytic</note>
    </ligand>
</feature>
<dbReference type="InterPro" id="IPR032466">
    <property type="entry name" value="Metal_Hydrolase"/>
</dbReference>
<proteinExistence type="inferred from homology"/>
<reference evidence="7 8" key="1">
    <citation type="journal article" date="2011" name="J. Bacteriol.">
        <title>Genome sequence of Haloplasma contractile, an unusual contractile bacterium from a deep-sea anoxic brine lake.</title>
        <authorList>
            <person name="Antunes A."/>
            <person name="Alam I."/>
            <person name="El Dorry H."/>
            <person name="Siam R."/>
            <person name="Robertson A."/>
            <person name="Bajic V.B."/>
            <person name="Stingl U."/>
        </authorList>
    </citation>
    <scope>NUCLEOTIDE SEQUENCE [LARGE SCALE GENOMIC DNA]</scope>
    <source>
        <strain evidence="7 8">SSD-17B</strain>
    </source>
</reference>
<evidence type="ECO:0000259" key="6">
    <source>
        <dbReference type="Pfam" id="PF01979"/>
    </source>
</evidence>
<dbReference type="PIRSF" id="PIRSF001238">
    <property type="entry name" value="IadA"/>
    <property type="match status" value="1"/>
</dbReference>
<dbReference type="GO" id="GO:0046872">
    <property type="term" value="F:metal ion binding"/>
    <property type="evidence" value="ECO:0007669"/>
    <property type="project" value="UniProtKB-KW"/>
</dbReference>
<feature type="binding site" evidence="3">
    <location>
        <position position="223"/>
    </location>
    <ligand>
        <name>substrate</name>
    </ligand>
</feature>
<dbReference type="SUPFAM" id="SSF51556">
    <property type="entry name" value="Metallo-dependent hydrolases"/>
    <property type="match status" value="1"/>
</dbReference>
<feature type="binding site" evidence="3">
    <location>
        <position position="159"/>
    </location>
    <ligand>
        <name>substrate</name>
    </ligand>
</feature>
<dbReference type="InterPro" id="IPR010229">
    <property type="entry name" value="Pept_M38_dipep"/>
</dbReference>
<dbReference type="NCBIfam" id="TIGR01975">
    <property type="entry name" value="isoAsp_dipep"/>
    <property type="match status" value="1"/>
</dbReference>
<dbReference type="Pfam" id="PF01979">
    <property type="entry name" value="Amidohydro_1"/>
    <property type="match status" value="1"/>
</dbReference>
<comment type="similarity">
    <text evidence="1">Belongs to the peptidase M38 family.</text>
</comment>
<feature type="binding site" evidence="3">
    <location>
        <position position="278"/>
    </location>
    <ligand>
        <name>substrate</name>
    </ligand>
</feature>
<dbReference type="SUPFAM" id="SSF51338">
    <property type="entry name" value="Composite domain of metallo-dependent hydrolases"/>
    <property type="match status" value="1"/>
</dbReference>
<keyword evidence="8" id="KW-1185">Reference proteome</keyword>
<dbReference type="RefSeq" id="WP_008825698.1">
    <property type="nucleotide sequence ID" value="NZ_AFNU02000003.1"/>
</dbReference>
<feature type="binding site" evidence="3">
    <location>
        <position position="96"/>
    </location>
    <ligand>
        <name>substrate</name>
    </ligand>
</feature>
<feature type="binding site" evidence="3">
    <location>
        <begin position="65"/>
        <end position="67"/>
    </location>
    <ligand>
        <name>substrate</name>
    </ligand>
</feature>
<dbReference type="STRING" id="1033810.HLPCO_001229"/>
<feature type="binding site" evidence="3">
    <location>
        <position position="127"/>
    </location>
    <ligand>
        <name>substrate</name>
    </ligand>
</feature>
<comment type="PTM">
    <text evidence="5">Carbamylation allows a single lysine to coordinate two zinc ions.</text>
</comment>
<evidence type="ECO:0000256" key="5">
    <source>
        <dbReference type="PIRSR" id="PIRSR001238-50"/>
    </source>
</evidence>
<keyword evidence="1 4" id="KW-0479">Metal-binding</keyword>
<evidence type="ECO:0000256" key="1">
    <source>
        <dbReference type="PIRNR" id="PIRNR001238"/>
    </source>
</evidence>
<feature type="domain" description="Amidohydrolase-related" evidence="6">
    <location>
        <begin position="49"/>
        <end position="363"/>
    </location>
</feature>
<feature type="binding site" evidence="4">
    <location>
        <position position="60"/>
    </location>
    <ligand>
        <name>Zn(2+)</name>
        <dbReference type="ChEBI" id="CHEBI:29105"/>
        <label>1</label>
        <note>catalytic</note>
    </ligand>
</feature>
<comment type="function">
    <text evidence="1">Catalyzes the hydrolytic cleavage of a subset of L-isoaspartyl (L-beta-aspartyl) dipeptides. Used to degrade proteins damaged by L-isoaspartyl residues formation.</text>
</comment>
<keyword evidence="1 7" id="KW-0378">Hydrolase</keyword>
<sequence length="378" mass="41829">MFKLIKNVDVYSPEYIGKNDILICHNKIVKIAPTIEFEDAEVNDYTGKIVIPGIIDQHVHITGGGGEGGFHTRTPEVVLSDLINGGVTSVVGLLGTDSLTRSIEDLLAKTKALKNEGMNAFCLTGAYTYPSPTITGDVRKDIAFIDEIIGLKLAISDHRESMINKDEFKKLVADVRVSSLVSGKPGIVTLHMGDDPARFNMILDVLEETSIPIKHFRPTHVARTDELFEDALIFLEQGGYIDLTVGIRLDRVYKNLVKIKERNLNLDHVTFSSDGNGSWSQYDENGNVVKMGAARCDAILNCMKHLVAKGMDIEDVIKFGTTNVARALELDHKKGYIKANFDADLLILDQDLNLDTVITRGKEMMYKGNIQVKGTYED</sequence>
<evidence type="ECO:0000256" key="4">
    <source>
        <dbReference type="PIRSR" id="PIRSR001238-3"/>
    </source>
</evidence>
<evidence type="ECO:0000313" key="7">
    <source>
        <dbReference type="EMBL" id="ERJ12889.1"/>
    </source>
</evidence>
<feature type="binding site" evidence="4">
    <location>
        <position position="274"/>
    </location>
    <ligand>
        <name>Zn(2+)</name>
        <dbReference type="ChEBI" id="CHEBI:29105"/>
        <label>1</label>
        <note>catalytic</note>
    </ligand>
</feature>
<feature type="modified residue" description="N6-carboxylysine" evidence="5">
    <location>
        <position position="152"/>
    </location>
</feature>
<accession>F7Q1N4</accession>
<organism evidence="7 8">
    <name type="scientific">Haloplasma contractile SSD-17B</name>
    <dbReference type="NCBI Taxonomy" id="1033810"/>
    <lineage>
        <taxon>Bacteria</taxon>
        <taxon>Bacillati</taxon>
        <taxon>Mycoplasmatota</taxon>
        <taxon>Mollicutes</taxon>
        <taxon>Haloplasmatales</taxon>
        <taxon>Haloplasmataceae</taxon>
        <taxon>Haloplasma</taxon>
    </lineage>
</organism>
<dbReference type="GO" id="GO:0008237">
    <property type="term" value="F:metallopeptidase activity"/>
    <property type="evidence" value="ECO:0007669"/>
    <property type="project" value="UniProtKB-KW"/>
</dbReference>
<dbReference type="PANTHER" id="PTHR11647">
    <property type="entry name" value="HYDRANTOINASE/DIHYDROPYRIMIDINASE FAMILY MEMBER"/>
    <property type="match status" value="1"/>
</dbReference>
<protein>
    <recommendedName>
        <fullName evidence="1">Isoaspartyl dipeptidase</fullName>
        <ecNumber evidence="1">3.4.19.-</ecNumber>
    </recommendedName>
</protein>
<feature type="binding site" evidence="4">
    <location>
        <position position="58"/>
    </location>
    <ligand>
        <name>Zn(2+)</name>
        <dbReference type="ChEBI" id="CHEBI:29105"/>
        <label>1</label>
        <note>catalytic</note>
    </ligand>
</feature>
<dbReference type="GO" id="GO:0005737">
    <property type="term" value="C:cytoplasm"/>
    <property type="evidence" value="ECO:0007669"/>
    <property type="project" value="UniProtKB-SubCell"/>
</dbReference>
<dbReference type="EMBL" id="AFNU02000003">
    <property type="protein sequence ID" value="ERJ12889.1"/>
    <property type="molecule type" value="Genomic_DNA"/>
</dbReference>
<feature type="active site" description="Proton acceptor" evidence="2">
    <location>
        <position position="274"/>
    </location>
</feature>